<dbReference type="RefSeq" id="WP_169699768.1">
    <property type="nucleotide sequence ID" value="NZ_LS974202.1"/>
</dbReference>
<evidence type="ECO:0000256" key="1">
    <source>
        <dbReference type="SAM" id="Phobius"/>
    </source>
</evidence>
<keyword evidence="1" id="KW-0812">Transmembrane</keyword>
<dbReference type="GO" id="GO:0005886">
    <property type="term" value="C:plasma membrane"/>
    <property type="evidence" value="ECO:0007669"/>
    <property type="project" value="TreeGrafter"/>
</dbReference>
<sequence>MWRRLLGELSRRPVAIFLLMGTLIFLGLFSWQKLPVDLLPNLNVPYALIVTPYIGATPEEVERDITDPLESAVSFTSGVKSISSQSRDGYSILTVEFEGDTDMAFAISRLRDSIDTFSFELASDVDPIIVEFNPSLLPVYILGISSREANDLIAQTNKLMGALSRIDGVANVMLAGIPEQQVVVTLDRERMEELEIPLEIVKTVLEEGVRYPMGFLEKDGLVYTLSVRCEFTSLEELSNTVVGFRGMGSSISALTLETGRTFQLSGIPIPVRLNQIATVELLDQEIRGAISVNGLNAAVITVQKQSGANTVNVAAEISKLLKEWEKSEIQSEVITISDTSQFTNMAIKGLFKNLLIGAFVATLVIFAFLRNFVATLAIAVSMPLSLLTAILILYFSGFGLDLMTLGGLTMAVGMIVDNSIVVLEAIYRYLEARKKPYEAAGQGSEVVGAIFASTLTTVAVFVPFAFISGLAAQIFRYFAFALAFSLGASLFIAIIMIPAFTGFIRVRRPRESNYVRYKAFLKKLLERRLLTILVFVVIFALSLFAFFLKSTEFIPSFDNGIVTIDLTLPKNTDYRTTVKAAKEIEDAIMENSEEIALKTVYTMAGVTGDIITLLTGYSENMATIQVYLNDLGERRISTDDALRSLAKITDGIVEKYGGEISIGTSGLELEAVFGRDIEIAVFDGDLDSMRAKVESLAAELAGVVGIENIQTSFDNRQDVIELTIDRSKATLAGLYHLQVLGAIQPYTVGIDLGMISLNGKSLPVKLQQTKGEGYEWIKSLPIDSLLGNKTYIGIVSNMEIRESPSTIEHLDNQRVGYVKADVLGRPLGQVVEEVREIIEGRDGLTNCQLKGQGDLIQQIIEQFGFALLAGIIFMYLIIGAQFESLVYPLVIFCTLPMALVGVVVVSYLFNLTINISSLVGVLTLAGVIVNNGIVMITQINQLRESGMEKREAILEGAGRRARPILMTSLTTVVALLPTALIKAEGSELESPLALVIAGGLLVGTIFTLLLTPVLYDLIDNLSVRFKKKNSIQ</sequence>
<dbReference type="EMBL" id="LS974202">
    <property type="protein sequence ID" value="SSC13642.1"/>
    <property type="molecule type" value="Genomic_DNA"/>
</dbReference>
<dbReference type="SUPFAM" id="SSF82866">
    <property type="entry name" value="Multidrug efflux transporter AcrB transmembrane domain"/>
    <property type="match status" value="2"/>
</dbReference>
<dbReference type="GO" id="GO:0042910">
    <property type="term" value="F:xenobiotic transmembrane transporter activity"/>
    <property type="evidence" value="ECO:0007669"/>
    <property type="project" value="TreeGrafter"/>
</dbReference>
<feature type="transmembrane region" description="Helical" evidence="1">
    <location>
        <begin position="477"/>
        <end position="506"/>
    </location>
</feature>
<dbReference type="SUPFAM" id="SSF82693">
    <property type="entry name" value="Multidrug efflux transporter AcrB pore domain, PN1, PN2, PC1 and PC2 subdomains"/>
    <property type="match status" value="3"/>
</dbReference>
<dbReference type="Gene3D" id="3.30.70.1320">
    <property type="entry name" value="Multidrug efflux transporter AcrB pore domain like"/>
    <property type="match status" value="1"/>
</dbReference>
<dbReference type="AlphaFoldDB" id="A0A7Z7LH54"/>
<protein>
    <submittedName>
        <fullName evidence="2">Acriflavin resistance protein</fullName>
    </submittedName>
</protein>
<name>A0A7Z7LH54_9BACT</name>
<dbReference type="Gene3D" id="3.30.2090.10">
    <property type="entry name" value="Multidrug efflux transporter AcrB TolC docking domain, DN and DC subdomains"/>
    <property type="match status" value="2"/>
</dbReference>
<feature type="transmembrane region" description="Helical" evidence="1">
    <location>
        <begin position="350"/>
        <end position="369"/>
    </location>
</feature>
<feature type="transmembrane region" description="Helical" evidence="1">
    <location>
        <begin position="992"/>
        <end position="1018"/>
    </location>
</feature>
<feature type="transmembrane region" description="Helical" evidence="1">
    <location>
        <begin position="527"/>
        <end position="548"/>
    </location>
</feature>
<feature type="transmembrane region" description="Helical" evidence="1">
    <location>
        <begin position="885"/>
        <end position="909"/>
    </location>
</feature>
<keyword evidence="1" id="KW-0472">Membrane</keyword>
<reference evidence="2 3" key="1">
    <citation type="submission" date="2017-01" db="EMBL/GenBank/DDBJ databases">
        <authorList>
            <person name="Erauso G."/>
        </authorList>
    </citation>
    <scope>NUCLEOTIDE SEQUENCE [LARGE SCALE GENOMIC DNA]</scope>
    <source>
        <strain evidence="2">MESINF1</strain>
    </source>
</reference>
<gene>
    <name evidence="2" type="ORF">MESINF_2202</name>
</gene>
<dbReference type="Pfam" id="PF00873">
    <property type="entry name" value="ACR_tran"/>
    <property type="match status" value="1"/>
</dbReference>
<keyword evidence="3" id="KW-1185">Reference proteome</keyword>
<feature type="transmembrane region" description="Helical" evidence="1">
    <location>
        <begin position="376"/>
        <end position="396"/>
    </location>
</feature>
<feature type="transmembrane region" description="Helical" evidence="1">
    <location>
        <begin position="446"/>
        <end position="471"/>
    </location>
</feature>
<feature type="transmembrane region" description="Helical" evidence="1">
    <location>
        <begin position="12"/>
        <end position="31"/>
    </location>
</feature>
<feature type="transmembrane region" description="Helical" evidence="1">
    <location>
        <begin position="402"/>
        <end position="426"/>
    </location>
</feature>
<feature type="transmembrane region" description="Helical" evidence="1">
    <location>
        <begin position="915"/>
        <end position="940"/>
    </location>
</feature>
<dbReference type="PRINTS" id="PR00702">
    <property type="entry name" value="ACRIFLAVINRP"/>
</dbReference>
<dbReference type="Gene3D" id="3.30.70.1440">
    <property type="entry name" value="Multidrug efflux transporter AcrB pore domain"/>
    <property type="match status" value="1"/>
</dbReference>
<keyword evidence="1" id="KW-1133">Transmembrane helix</keyword>
<dbReference type="Gene3D" id="1.20.1640.10">
    <property type="entry name" value="Multidrug efflux transporter AcrB transmembrane domain"/>
    <property type="match status" value="2"/>
</dbReference>
<evidence type="ECO:0000313" key="3">
    <source>
        <dbReference type="Proteomes" id="UP000250796"/>
    </source>
</evidence>
<dbReference type="InterPro" id="IPR027463">
    <property type="entry name" value="AcrB_DN_DC_subdom"/>
</dbReference>
<dbReference type="Proteomes" id="UP000250796">
    <property type="component" value="Chromosome MESINF"/>
</dbReference>
<organism evidence="2 3">
    <name type="scientific">Mesotoga infera</name>
    <dbReference type="NCBI Taxonomy" id="1236046"/>
    <lineage>
        <taxon>Bacteria</taxon>
        <taxon>Thermotogati</taxon>
        <taxon>Thermotogota</taxon>
        <taxon>Thermotogae</taxon>
        <taxon>Kosmotogales</taxon>
        <taxon>Kosmotogaceae</taxon>
        <taxon>Mesotoga</taxon>
    </lineage>
</organism>
<dbReference type="Gene3D" id="3.30.70.1430">
    <property type="entry name" value="Multidrug efflux transporter AcrB pore domain"/>
    <property type="match status" value="2"/>
</dbReference>
<evidence type="ECO:0000313" key="2">
    <source>
        <dbReference type="EMBL" id="SSC13642.1"/>
    </source>
</evidence>
<feature type="transmembrane region" description="Helical" evidence="1">
    <location>
        <begin position="961"/>
        <end position="980"/>
    </location>
</feature>
<dbReference type="PANTHER" id="PTHR32063">
    <property type="match status" value="1"/>
</dbReference>
<dbReference type="KEGG" id="minf:MESINF_2202"/>
<dbReference type="PANTHER" id="PTHR32063:SF0">
    <property type="entry name" value="SWARMING MOTILITY PROTEIN SWRC"/>
    <property type="match status" value="1"/>
</dbReference>
<feature type="transmembrane region" description="Helical" evidence="1">
    <location>
        <begin position="859"/>
        <end position="878"/>
    </location>
</feature>
<proteinExistence type="predicted"/>
<dbReference type="InterPro" id="IPR001036">
    <property type="entry name" value="Acrflvin-R"/>
</dbReference>
<accession>A0A7Z7LH54</accession>